<dbReference type="FunFam" id="3.40.33.10:FF:000007">
    <property type="entry name" value="Venom allergen"/>
    <property type="match status" value="1"/>
</dbReference>
<dbReference type="SMART" id="SM00198">
    <property type="entry name" value="SCP"/>
    <property type="match status" value="1"/>
</dbReference>
<evidence type="ECO:0000256" key="4">
    <source>
        <dbReference type="ARBA" id="ARBA00022729"/>
    </source>
</evidence>
<evidence type="ECO:0000313" key="9">
    <source>
        <dbReference type="Proteomes" id="UP000494163"/>
    </source>
</evidence>
<dbReference type="EMBL" id="CP012528">
    <property type="protein sequence ID" value="ALC49419.1"/>
    <property type="molecule type" value="Genomic_DNA"/>
</dbReference>
<feature type="chain" id="PRO_5005788171" description="Venom allergen-1" evidence="6">
    <location>
        <begin position="22"/>
        <end position="258"/>
    </location>
</feature>
<dbReference type="Proteomes" id="UP000494163">
    <property type="component" value="Chromosome X"/>
</dbReference>
<evidence type="ECO:0000259" key="7">
    <source>
        <dbReference type="SMART" id="SM00198"/>
    </source>
</evidence>
<evidence type="ECO:0000256" key="1">
    <source>
        <dbReference type="ARBA" id="ARBA00004613"/>
    </source>
</evidence>
<feature type="signal peptide" evidence="6">
    <location>
        <begin position="1"/>
        <end position="21"/>
    </location>
</feature>
<evidence type="ECO:0000256" key="5">
    <source>
        <dbReference type="ARBA" id="ARBA00068306"/>
    </source>
</evidence>
<reference evidence="8 9" key="1">
    <citation type="submission" date="2015-08" db="EMBL/GenBank/DDBJ databases">
        <title>Ancestral chromatin configuration constrains chromatin evolution on differentiating sex chromosomes in Drosophila.</title>
        <authorList>
            <person name="Zhou Q."/>
            <person name="Bachtrog D."/>
        </authorList>
    </citation>
    <scope>NUCLEOTIDE SEQUENCE [LARGE SCALE GENOMIC DNA]</scope>
    <source>
        <tissue evidence="8">Whole larvae</tissue>
    </source>
</reference>
<sequence>MRNILTGSLTILALLLSSCSATNYCAKSCGTNQNIGCNNNGAWASSCPSDKQLLTLTSAQKAAIVDRHNQHRNFIAGGGASHLSRACRMATMRWNDELAYLASLNVRSCEMKHDKCRKTDAFDYAGQNLAWMGWFAPLNATAEVIRGVDMWYAEVKDTKQSHIDAYPNNYNGPAIGHFTVMVADRNTAVGCAVSTYSVKNQSYKAFLMACNYATTNMIGTKMYNSCSSAASKCTTGVNPSYKFLCSASENINPNNLNY</sequence>
<organism evidence="8 9">
    <name type="scientific">Drosophila busckii</name>
    <name type="common">Fruit fly</name>
    <dbReference type="NCBI Taxonomy" id="30019"/>
    <lineage>
        <taxon>Eukaryota</taxon>
        <taxon>Metazoa</taxon>
        <taxon>Ecdysozoa</taxon>
        <taxon>Arthropoda</taxon>
        <taxon>Hexapoda</taxon>
        <taxon>Insecta</taxon>
        <taxon>Pterygota</taxon>
        <taxon>Neoptera</taxon>
        <taxon>Endopterygota</taxon>
        <taxon>Diptera</taxon>
        <taxon>Brachycera</taxon>
        <taxon>Muscomorpha</taxon>
        <taxon>Ephydroidea</taxon>
        <taxon>Drosophilidae</taxon>
        <taxon>Drosophila</taxon>
    </lineage>
</organism>
<name>A0A0M3QZI2_DROBS</name>
<dbReference type="InterPro" id="IPR035940">
    <property type="entry name" value="CAP_sf"/>
</dbReference>
<gene>
    <name evidence="8" type="ORF">Dbus_chrXg1275</name>
</gene>
<dbReference type="OrthoDB" id="414826at2759"/>
<dbReference type="PROSITE" id="PS51257">
    <property type="entry name" value="PROKAR_LIPOPROTEIN"/>
    <property type="match status" value="1"/>
</dbReference>
<dbReference type="Pfam" id="PF00188">
    <property type="entry name" value="CAP"/>
    <property type="match status" value="1"/>
</dbReference>
<evidence type="ECO:0000256" key="2">
    <source>
        <dbReference type="ARBA" id="ARBA00009923"/>
    </source>
</evidence>
<dbReference type="PANTHER" id="PTHR10334">
    <property type="entry name" value="CYSTEINE-RICH SECRETORY PROTEIN-RELATED"/>
    <property type="match status" value="1"/>
</dbReference>
<comment type="subcellular location">
    <subcellularLocation>
        <location evidence="1">Secreted</location>
    </subcellularLocation>
</comment>
<dbReference type="InterPro" id="IPR034763">
    <property type="entry name" value="P14a_insect"/>
</dbReference>
<dbReference type="OMA" id="HNEYRNF"/>
<evidence type="ECO:0000256" key="3">
    <source>
        <dbReference type="ARBA" id="ARBA00022525"/>
    </source>
</evidence>
<evidence type="ECO:0000256" key="6">
    <source>
        <dbReference type="SAM" id="SignalP"/>
    </source>
</evidence>
<dbReference type="GO" id="GO:0005576">
    <property type="term" value="C:extracellular region"/>
    <property type="evidence" value="ECO:0007669"/>
    <property type="project" value="UniProtKB-SubCell"/>
</dbReference>
<feature type="domain" description="SCP" evidence="7">
    <location>
        <begin position="59"/>
        <end position="219"/>
    </location>
</feature>
<protein>
    <recommendedName>
        <fullName evidence="5">Venom allergen-1</fullName>
    </recommendedName>
</protein>
<dbReference type="CDD" id="cd05380">
    <property type="entry name" value="CAP_euk"/>
    <property type="match status" value="1"/>
</dbReference>
<dbReference type="SUPFAM" id="SSF55797">
    <property type="entry name" value="PR-1-like"/>
    <property type="match status" value="1"/>
</dbReference>
<keyword evidence="9" id="KW-1185">Reference proteome</keyword>
<dbReference type="InterPro" id="IPR001283">
    <property type="entry name" value="CRISP-related"/>
</dbReference>
<dbReference type="InterPro" id="IPR014044">
    <property type="entry name" value="CAP_dom"/>
</dbReference>
<dbReference type="AlphaFoldDB" id="A0A0M3QZI2"/>
<dbReference type="STRING" id="30019.A0A0M3QZI2"/>
<keyword evidence="3" id="KW-0964">Secreted</keyword>
<comment type="similarity">
    <text evidence="2">Belongs to the CRISP family.</text>
</comment>
<accession>A0A0M3QZI2</accession>
<evidence type="ECO:0000313" key="8">
    <source>
        <dbReference type="EMBL" id="ALC49419.1"/>
    </source>
</evidence>
<keyword evidence="4 6" id="KW-0732">Signal</keyword>
<dbReference type="Gene3D" id="3.40.33.10">
    <property type="entry name" value="CAP"/>
    <property type="match status" value="1"/>
</dbReference>
<proteinExistence type="inferred from homology"/>
<dbReference type="PIRSF" id="PIRSF038921">
    <property type="entry name" value="P14a"/>
    <property type="match status" value="1"/>
</dbReference>